<evidence type="ECO:0000313" key="2">
    <source>
        <dbReference type="Proteomes" id="UP000026915"/>
    </source>
</evidence>
<protein>
    <submittedName>
        <fullName evidence="1">Uncharacterized protein</fullName>
    </submittedName>
</protein>
<dbReference type="InParanoid" id="A0A061DH65"/>
<dbReference type="AlphaFoldDB" id="A0A061DH65"/>
<dbReference type="EMBL" id="CM001879">
    <property type="protein sequence ID" value="EOX91784.1"/>
    <property type="molecule type" value="Genomic_DNA"/>
</dbReference>
<dbReference type="Gramene" id="EOX91784">
    <property type="protein sequence ID" value="EOX91784"/>
    <property type="gene ID" value="TCM_000862"/>
</dbReference>
<proteinExistence type="predicted"/>
<dbReference type="HOGENOM" id="CLU_2547134_0_0_1"/>
<name>A0A061DH65_THECC</name>
<keyword evidence="2" id="KW-1185">Reference proteome</keyword>
<dbReference type="Proteomes" id="UP000026915">
    <property type="component" value="Chromosome 1"/>
</dbReference>
<sequence length="83" mass="9740">MVCEQNYVSKHLVFLATEEEENVRGGSKKVFSHEIQFKSSSNERTKTFDSLFYSIFFSSIPSKEESKEMIVFFLLLFLIFHCV</sequence>
<evidence type="ECO:0000313" key="1">
    <source>
        <dbReference type="EMBL" id="EOX91784.1"/>
    </source>
</evidence>
<accession>A0A061DH65</accession>
<organism evidence="1 2">
    <name type="scientific">Theobroma cacao</name>
    <name type="common">Cacao</name>
    <name type="synonym">Cocoa</name>
    <dbReference type="NCBI Taxonomy" id="3641"/>
    <lineage>
        <taxon>Eukaryota</taxon>
        <taxon>Viridiplantae</taxon>
        <taxon>Streptophyta</taxon>
        <taxon>Embryophyta</taxon>
        <taxon>Tracheophyta</taxon>
        <taxon>Spermatophyta</taxon>
        <taxon>Magnoliopsida</taxon>
        <taxon>eudicotyledons</taxon>
        <taxon>Gunneridae</taxon>
        <taxon>Pentapetalae</taxon>
        <taxon>rosids</taxon>
        <taxon>malvids</taxon>
        <taxon>Malvales</taxon>
        <taxon>Malvaceae</taxon>
        <taxon>Byttnerioideae</taxon>
        <taxon>Theobroma</taxon>
    </lineage>
</organism>
<gene>
    <name evidence="1" type="ORF">TCM_000862</name>
</gene>
<reference evidence="1 2" key="1">
    <citation type="journal article" date="2013" name="Genome Biol.">
        <title>The genome sequence of the most widely cultivated cacao type and its use to identify candidate genes regulating pod color.</title>
        <authorList>
            <person name="Motamayor J.C."/>
            <person name="Mockaitis K."/>
            <person name="Schmutz J."/>
            <person name="Haiminen N."/>
            <person name="Iii D.L."/>
            <person name="Cornejo O."/>
            <person name="Findley S.D."/>
            <person name="Zheng P."/>
            <person name="Utro F."/>
            <person name="Royaert S."/>
            <person name="Saski C."/>
            <person name="Jenkins J."/>
            <person name="Podicheti R."/>
            <person name="Zhao M."/>
            <person name="Scheffler B.E."/>
            <person name="Stack J.C."/>
            <person name="Feltus F.A."/>
            <person name="Mustiga G.M."/>
            <person name="Amores F."/>
            <person name="Phillips W."/>
            <person name="Marelli J.P."/>
            <person name="May G.D."/>
            <person name="Shapiro H."/>
            <person name="Ma J."/>
            <person name="Bustamante C.D."/>
            <person name="Schnell R.J."/>
            <person name="Main D."/>
            <person name="Gilbert D."/>
            <person name="Parida L."/>
            <person name="Kuhn D.N."/>
        </authorList>
    </citation>
    <scope>NUCLEOTIDE SEQUENCE [LARGE SCALE GENOMIC DNA]</scope>
    <source>
        <strain evidence="2">cv. Matina 1-6</strain>
    </source>
</reference>